<comment type="subcellular location">
    <subcellularLocation>
        <location evidence="1">Membrane</location>
        <topology evidence="1">Single-pass membrane protein</topology>
    </subcellularLocation>
</comment>
<evidence type="ECO:0000256" key="2">
    <source>
        <dbReference type="ARBA" id="ARBA00022692"/>
    </source>
</evidence>
<keyword evidence="4" id="KW-0472">Membrane</keyword>
<dbReference type="PROSITE" id="PS52015">
    <property type="entry name" value="TONB_CTD"/>
    <property type="match status" value="1"/>
</dbReference>
<evidence type="ECO:0000313" key="7">
    <source>
        <dbReference type="EMBL" id="NEX74134.1"/>
    </source>
</evidence>
<name>A0AAW9Y8P1_9GAMM</name>
<dbReference type="GO" id="GO:0055085">
    <property type="term" value="P:transmembrane transport"/>
    <property type="evidence" value="ECO:0007669"/>
    <property type="project" value="InterPro"/>
</dbReference>
<dbReference type="InterPro" id="IPR037682">
    <property type="entry name" value="TonB_C"/>
</dbReference>
<feature type="domain" description="TonB C-terminal" evidence="6">
    <location>
        <begin position="39"/>
        <end position="131"/>
    </location>
</feature>
<comment type="caution">
    <text evidence="7">The sequence shown here is derived from an EMBL/GenBank/DDBJ whole genome shotgun (WGS) entry which is preliminary data.</text>
</comment>
<protein>
    <submittedName>
        <fullName evidence="7">TonB family protein</fullName>
    </submittedName>
</protein>
<accession>A0AAW9Y8P1</accession>
<sequence length="131" mass="14303">MGLKIVLLGAALMLGGCASPSPTVKLNQPPREVSAEALCLYWVQEGEVTQFNLPLKRPMKAPVEGFVDIRYLIDSNGNLFSPEILAAEPAGMLDLAALTALSKMRYRVAEQNPEAIPVQVVQRFRLKGKPQ</sequence>
<dbReference type="PROSITE" id="PS51257">
    <property type="entry name" value="PROKAR_LIPOPROTEIN"/>
    <property type="match status" value="1"/>
</dbReference>
<proteinExistence type="predicted"/>
<dbReference type="NCBIfam" id="TIGR01352">
    <property type="entry name" value="tonB_Cterm"/>
    <property type="match status" value="1"/>
</dbReference>
<dbReference type="Pfam" id="PF03544">
    <property type="entry name" value="TonB_C"/>
    <property type="match status" value="1"/>
</dbReference>
<keyword evidence="3" id="KW-1133">Transmembrane helix</keyword>
<dbReference type="InterPro" id="IPR006260">
    <property type="entry name" value="TonB/TolA_C"/>
</dbReference>
<keyword evidence="2" id="KW-0812">Transmembrane</keyword>
<reference evidence="7 8" key="1">
    <citation type="submission" date="2020-02" db="EMBL/GenBank/DDBJ databases">
        <title>Genome sequencing of Aeromonas rivipollensis.</title>
        <authorList>
            <person name="Fono-Tamo Ubani E.K."/>
            <person name="Lekota K.E."/>
        </authorList>
    </citation>
    <scope>NUCLEOTIDE SEQUENCE [LARGE SCALE GENOMIC DNA]</scope>
    <source>
        <strain evidence="7 8">G87</strain>
    </source>
</reference>
<dbReference type="Gene3D" id="3.30.1150.10">
    <property type="match status" value="1"/>
</dbReference>
<dbReference type="AlphaFoldDB" id="A0AAW9Y8P1"/>
<dbReference type="GO" id="GO:0016020">
    <property type="term" value="C:membrane"/>
    <property type="evidence" value="ECO:0007669"/>
    <property type="project" value="UniProtKB-SubCell"/>
</dbReference>
<dbReference type="EMBL" id="JAAIKZ010000010">
    <property type="protein sequence ID" value="NEX74134.1"/>
    <property type="molecule type" value="Genomic_DNA"/>
</dbReference>
<dbReference type="RefSeq" id="WP_163147719.1">
    <property type="nucleotide sequence ID" value="NZ_JAAIKZ010000010.1"/>
</dbReference>
<feature type="chain" id="PRO_5043746095" evidence="5">
    <location>
        <begin position="19"/>
        <end position="131"/>
    </location>
</feature>
<evidence type="ECO:0000256" key="5">
    <source>
        <dbReference type="SAM" id="SignalP"/>
    </source>
</evidence>
<feature type="signal peptide" evidence="5">
    <location>
        <begin position="1"/>
        <end position="18"/>
    </location>
</feature>
<organism evidence="7 8">
    <name type="scientific">Aeromonas rivipollensis</name>
    <dbReference type="NCBI Taxonomy" id="948519"/>
    <lineage>
        <taxon>Bacteria</taxon>
        <taxon>Pseudomonadati</taxon>
        <taxon>Pseudomonadota</taxon>
        <taxon>Gammaproteobacteria</taxon>
        <taxon>Aeromonadales</taxon>
        <taxon>Aeromonadaceae</taxon>
        <taxon>Aeromonas</taxon>
    </lineage>
</organism>
<evidence type="ECO:0000256" key="4">
    <source>
        <dbReference type="ARBA" id="ARBA00023136"/>
    </source>
</evidence>
<evidence type="ECO:0000313" key="8">
    <source>
        <dbReference type="Proteomes" id="UP000480681"/>
    </source>
</evidence>
<evidence type="ECO:0000256" key="3">
    <source>
        <dbReference type="ARBA" id="ARBA00022989"/>
    </source>
</evidence>
<evidence type="ECO:0000256" key="1">
    <source>
        <dbReference type="ARBA" id="ARBA00004167"/>
    </source>
</evidence>
<dbReference type="SUPFAM" id="SSF74653">
    <property type="entry name" value="TolA/TonB C-terminal domain"/>
    <property type="match status" value="1"/>
</dbReference>
<evidence type="ECO:0000259" key="6">
    <source>
        <dbReference type="PROSITE" id="PS52015"/>
    </source>
</evidence>
<dbReference type="Proteomes" id="UP000480681">
    <property type="component" value="Unassembled WGS sequence"/>
</dbReference>
<keyword evidence="5" id="KW-0732">Signal</keyword>
<gene>
    <name evidence="7" type="ORF">G4911_05155</name>
</gene>